<dbReference type="InterPro" id="IPR054566">
    <property type="entry name" value="ManC/GMP-like_b-helix"/>
</dbReference>
<evidence type="ECO:0000259" key="9">
    <source>
        <dbReference type="Pfam" id="PF00483"/>
    </source>
</evidence>
<dbReference type="PANTHER" id="PTHR46390">
    <property type="entry name" value="MANNOSE-1-PHOSPHATE GUANYLYLTRANSFERASE"/>
    <property type="match status" value="1"/>
</dbReference>
<dbReference type="PANTHER" id="PTHR46390:SF1">
    <property type="entry name" value="MANNOSE-1-PHOSPHATE GUANYLYLTRANSFERASE"/>
    <property type="match status" value="1"/>
</dbReference>
<evidence type="ECO:0000313" key="12">
    <source>
        <dbReference type="EMBL" id="GAU08358.1"/>
    </source>
</evidence>
<reference evidence="13" key="1">
    <citation type="submission" date="2016-06" db="EMBL/GenBank/DDBJ databases">
        <title>Draft genome sequence of Desulfoplanes formicivorans strain Pf12B.</title>
        <authorList>
            <person name="Watanabe M."/>
            <person name="Kojima H."/>
            <person name="Fukui M."/>
        </authorList>
    </citation>
    <scope>NUCLEOTIDE SEQUENCE [LARGE SCALE GENOMIC DNA]</scope>
    <source>
        <strain evidence="13">Pf12B</strain>
    </source>
</reference>
<dbReference type="RefSeq" id="WP_088178315.1">
    <property type="nucleotide sequence ID" value="NZ_BDFE01000015.1"/>
</dbReference>
<name>A0A194AGA6_9BACT</name>
<accession>A0A194AGA6</accession>
<dbReference type="InterPro" id="IPR049577">
    <property type="entry name" value="GMPP_N"/>
</dbReference>
<gene>
    <name evidence="12" type="ORF">DPF_1064</name>
</gene>
<dbReference type="Gene3D" id="3.90.550.10">
    <property type="entry name" value="Spore Coat Polysaccharide Biosynthesis Protein SpsA, Chain A"/>
    <property type="match status" value="1"/>
</dbReference>
<keyword evidence="4 12" id="KW-0548">Nucleotidyltransferase</keyword>
<comment type="catalytic activity">
    <reaction evidence="7">
        <text>alpha-D-mannose 1-phosphate + GTP + H(+) = GDP-alpha-D-mannose + diphosphate</text>
        <dbReference type="Rhea" id="RHEA:15229"/>
        <dbReference type="ChEBI" id="CHEBI:15378"/>
        <dbReference type="ChEBI" id="CHEBI:33019"/>
        <dbReference type="ChEBI" id="CHEBI:37565"/>
        <dbReference type="ChEBI" id="CHEBI:57527"/>
        <dbReference type="ChEBI" id="CHEBI:58409"/>
        <dbReference type="EC" id="2.7.7.13"/>
    </reaction>
</comment>
<feature type="domain" description="Nucleotidyl transferase" evidence="9">
    <location>
        <begin position="16"/>
        <end position="289"/>
    </location>
</feature>
<keyword evidence="5" id="KW-0547">Nucleotide-binding</keyword>
<evidence type="ECO:0000256" key="6">
    <source>
        <dbReference type="ARBA" id="ARBA00023134"/>
    </source>
</evidence>
<dbReference type="FunFam" id="2.60.120.10:FF:000032">
    <property type="entry name" value="Mannose-1-phosphate guanylyltransferase/mannose-6-phosphate isomerase"/>
    <property type="match status" value="1"/>
</dbReference>
<keyword evidence="13" id="KW-1185">Reference proteome</keyword>
<keyword evidence="6" id="KW-0342">GTP-binding</keyword>
<dbReference type="EMBL" id="BDFE01000015">
    <property type="protein sequence ID" value="GAU08358.1"/>
    <property type="molecule type" value="Genomic_DNA"/>
</dbReference>
<evidence type="ECO:0000256" key="1">
    <source>
        <dbReference type="ARBA" id="ARBA00006115"/>
    </source>
</evidence>
<dbReference type="Pfam" id="PF01050">
    <property type="entry name" value="MannoseP_isomer"/>
    <property type="match status" value="1"/>
</dbReference>
<dbReference type="InterPro" id="IPR006375">
    <property type="entry name" value="Man1P_GuaTrfase/Man6P_Isoase"/>
</dbReference>
<dbReference type="Proteomes" id="UP000095200">
    <property type="component" value="Unassembled WGS sequence"/>
</dbReference>
<dbReference type="InterPro" id="IPR005835">
    <property type="entry name" value="NTP_transferase_dom"/>
</dbReference>
<dbReference type="Pfam" id="PF00483">
    <property type="entry name" value="NTP_transferase"/>
    <property type="match status" value="1"/>
</dbReference>
<evidence type="ECO:0000313" key="13">
    <source>
        <dbReference type="Proteomes" id="UP000095200"/>
    </source>
</evidence>
<dbReference type="Gene3D" id="2.60.120.10">
    <property type="entry name" value="Jelly Rolls"/>
    <property type="match status" value="1"/>
</dbReference>
<dbReference type="GO" id="GO:0016853">
    <property type="term" value="F:isomerase activity"/>
    <property type="evidence" value="ECO:0007669"/>
    <property type="project" value="UniProtKB-KW"/>
</dbReference>
<dbReference type="EC" id="2.7.7.13" evidence="2"/>
<evidence type="ECO:0000256" key="7">
    <source>
        <dbReference type="ARBA" id="ARBA00047343"/>
    </source>
</evidence>
<evidence type="ECO:0000256" key="3">
    <source>
        <dbReference type="ARBA" id="ARBA00022679"/>
    </source>
</evidence>
<sequence>MSDASATSNSWDNCHALILAGGSGTRLWPLSRTLFPKQLLPLNGTVSLLQQTVSRVLNILGPEKIWVVTNEEHVFEVRSQLKKINPTLEQQVLSEPMKRNTLPAIILAMDRIAMQDEQAVVAVFPSDHEIRDEARWQEALLLGKELAQKDYFVTFGVTPDKAETGYGYIEQGEPLEPGGFEVKRFVEKPDRKRAEAFVASGNYSWNSGMFMFGIAPFMKAVQQFQPELFAWWESRDQRPLEDGYGSIPEESVDYGIMERAERIAVVPADFGWDDLGNWEALYRMGDKDESGCVVSGNVLSLNCKDSLLYSSGGKLAAVGLDNVVVVQTRDATLVCDKGEVQKVKNVVEMLKKEESSLVEAHLTVYRPWGSYTILEEGPYYKIKRLEVLPGAKLSKQMHHHRSEHWVVVAGTAQVEVDDTEYLLTENQSIDIPKTATHRLANPGRVPVEIIEIQTGPYLEEDDIVRFDDVYGRIKPRDAEKS</sequence>
<organism evidence="12 13">
    <name type="scientific">Desulfoplanes formicivorans</name>
    <dbReference type="NCBI Taxonomy" id="1592317"/>
    <lineage>
        <taxon>Bacteria</taxon>
        <taxon>Pseudomonadati</taxon>
        <taxon>Thermodesulfobacteriota</taxon>
        <taxon>Desulfovibrionia</taxon>
        <taxon>Desulfovibrionales</taxon>
        <taxon>Desulfoplanaceae</taxon>
        <taxon>Desulfoplanes</taxon>
    </lineage>
</organism>
<dbReference type="AlphaFoldDB" id="A0A194AGA6"/>
<comment type="caution">
    <text evidence="12">The sequence shown here is derived from an EMBL/GenBank/DDBJ whole genome shotgun (WGS) entry which is preliminary data.</text>
</comment>
<evidence type="ECO:0000256" key="4">
    <source>
        <dbReference type="ARBA" id="ARBA00022695"/>
    </source>
</evidence>
<comment type="similarity">
    <text evidence="1 8">Belongs to the mannose-6-phosphate isomerase type 2 family.</text>
</comment>
<proteinExistence type="inferred from homology"/>
<dbReference type="OrthoDB" id="9806359at2"/>
<dbReference type="CDD" id="cd02509">
    <property type="entry name" value="GDP-M1P_Guanylyltransferase"/>
    <property type="match status" value="1"/>
</dbReference>
<dbReference type="GO" id="GO:0000271">
    <property type="term" value="P:polysaccharide biosynthetic process"/>
    <property type="evidence" value="ECO:0007669"/>
    <property type="project" value="InterPro"/>
</dbReference>
<keyword evidence="12" id="KW-0413">Isomerase</keyword>
<dbReference type="InterPro" id="IPR051161">
    <property type="entry name" value="Mannose-6P_isomerase_type2"/>
</dbReference>
<dbReference type="GO" id="GO:0009298">
    <property type="term" value="P:GDP-mannose biosynthetic process"/>
    <property type="evidence" value="ECO:0007669"/>
    <property type="project" value="TreeGrafter"/>
</dbReference>
<dbReference type="InterPro" id="IPR029044">
    <property type="entry name" value="Nucleotide-diphossugar_trans"/>
</dbReference>
<dbReference type="InterPro" id="IPR011051">
    <property type="entry name" value="RmlC_Cupin_sf"/>
</dbReference>
<feature type="domain" description="MannoseP isomerase/GMP-like beta-helix" evidence="11">
    <location>
        <begin position="296"/>
        <end position="350"/>
    </location>
</feature>
<dbReference type="NCBIfam" id="TIGR01479">
    <property type="entry name" value="GMP_PMI"/>
    <property type="match status" value="1"/>
</dbReference>
<dbReference type="STRING" id="1592317.DPF_1064"/>
<dbReference type="CDD" id="cd02213">
    <property type="entry name" value="cupin_PMI_typeII_C"/>
    <property type="match status" value="1"/>
</dbReference>
<evidence type="ECO:0000259" key="11">
    <source>
        <dbReference type="Pfam" id="PF22640"/>
    </source>
</evidence>
<dbReference type="GO" id="GO:0005525">
    <property type="term" value="F:GTP binding"/>
    <property type="evidence" value="ECO:0007669"/>
    <property type="project" value="UniProtKB-KW"/>
</dbReference>
<protein>
    <recommendedName>
        <fullName evidence="2">mannose-1-phosphate guanylyltransferase</fullName>
        <ecNumber evidence="2">2.7.7.13</ecNumber>
    </recommendedName>
</protein>
<dbReference type="SUPFAM" id="SSF53448">
    <property type="entry name" value="Nucleotide-diphospho-sugar transferases"/>
    <property type="match status" value="1"/>
</dbReference>
<dbReference type="SUPFAM" id="SSF51182">
    <property type="entry name" value="RmlC-like cupins"/>
    <property type="match status" value="1"/>
</dbReference>
<keyword evidence="3 12" id="KW-0808">Transferase</keyword>
<dbReference type="InterPro" id="IPR014710">
    <property type="entry name" value="RmlC-like_jellyroll"/>
</dbReference>
<feature type="domain" description="Mannose-6-phosphate isomerase type II C-terminal" evidence="10">
    <location>
        <begin position="355"/>
        <end position="468"/>
    </location>
</feature>
<evidence type="ECO:0000256" key="8">
    <source>
        <dbReference type="RuleBase" id="RU004190"/>
    </source>
</evidence>
<evidence type="ECO:0000256" key="2">
    <source>
        <dbReference type="ARBA" id="ARBA00012387"/>
    </source>
</evidence>
<evidence type="ECO:0000259" key="10">
    <source>
        <dbReference type="Pfam" id="PF01050"/>
    </source>
</evidence>
<dbReference type="InterPro" id="IPR001538">
    <property type="entry name" value="Man6P_isomerase-2_C"/>
</dbReference>
<evidence type="ECO:0000256" key="5">
    <source>
        <dbReference type="ARBA" id="ARBA00022741"/>
    </source>
</evidence>
<dbReference type="GO" id="GO:0004475">
    <property type="term" value="F:mannose-1-phosphate guanylyltransferase (GTP) activity"/>
    <property type="evidence" value="ECO:0007669"/>
    <property type="project" value="UniProtKB-EC"/>
</dbReference>
<dbReference type="FunFam" id="3.90.550.10:FF:000046">
    <property type="entry name" value="Mannose-1-phosphate guanylyltransferase (GDP)"/>
    <property type="match status" value="1"/>
</dbReference>
<dbReference type="Pfam" id="PF22640">
    <property type="entry name" value="ManC_GMP_beta-helix"/>
    <property type="match status" value="1"/>
</dbReference>